<evidence type="ECO:0000313" key="5">
    <source>
        <dbReference type="Proteomes" id="UP000322876"/>
    </source>
</evidence>
<dbReference type="EMBL" id="VFJB01000004">
    <property type="protein sequence ID" value="KAA0258506.1"/>
    <property type="molecule type" value="Genomic_DNA"/>
</dbReference>
<protein>
    <submittedName>
        <fullName evidence="4">ComF family protein</fullName>
    </submittedName>
</protein>
<comment type="similarity">
    <text evidence="1">Belongs to the ComF/GntX family.</text>
</comment>
<proteinExistence type="inferred from homology"/>
<accession>A0A5A8F4U0</accession>
<feature type="domain" description="Double zinc ribbon" evidence="3">
    <location>
        <begin position="5"/>
        <end position="55"/>
    </location>
</feature>
<dbReference type="OrthoDB" id="9793412at2"/>
<evidence type="ECO:0000256" key="1">
    <source>
        <dbReference type="ARBA" id="ARBA00008007"/>
    </source>
</evidence>
<evidence type="ECO:0000313" key="4">
    <source>
        <dbReference type="EMBL" id="KAA0258506.1"/>
    </source>
</evidence>
<evidence type="ECO:0000259" key="3">
    <source>
        <dbReference type="Pfam" id="PF18912"/>
    </source>
</evidence>
<dbReference type="RefSeq" id="WP_149266062.1">
    <property type="nucleotide sequence ID" value="NZ_VFJB01000004.1"/>
</dbReference>
<dbReference type="Pfam" id="PF00156">
    <property type="entry name" value="Pribosyltran"/>
    <property type="match status" value="1"/>
</dbReference>
<dbReference type="InterPro" id="IPR044005">
    <property type="entry name" value="DZR_2"/>
</dbReference>
<name>A0A5A8F4U0_9BACT</name>
<dbReference type="AlphaFoldDB" id="A0A5A8F4U0"/>
<reference evidence="4 5" key="1">
    <citation type="submission" date="2019-06" db="EMBL/GenBank/DDBJ databases">
        <title>Genomic insights into carbon and energy metabolism of Deferribacter autotrophicus revealed new metabolic traits in the phylum Deferribacteres.</title>
        <authorList>
            <person name="Slobodkin A.I."/>
            <person name="Slobodkina G.B."/>
            <person name="Allioux M."/>
            <person name="Alain K."/>
            <person name="Jebbar M."/>
            <person name="Shadrin V."/>
            <person name="Kublanov I.V."/>
            <person name="Toshchakov S.V."/>
            <person name="Bonch-Osmolovskaya E.A."/>
        </authorList>
    </citation>
    <scope>NUCLEOTIDE SEQUENCE [LARGE SCALE GENOMIC DNA]</scope>
    <source>
        <strain evidence="4 5">SL50</strain>
    </source>
</reference>
<dbReference type="Pfam" id="PF18912">
    <property type="entry name" value="DZR_2"/>
    <property type="match status" value="1"/>
</dbReference>
<sequence length="221" mass="26368">MLSEVFYSECLFCKQKISFTDLICEVCFNNFERITFSCHKCGYPLESDYIICRNCFQARFYEKIMVSYWYNYEMRTLLKYYKFHYGFKNLKIFERLLSGLCIEDNYHIVTPVPVYISRRLVRLIQPAYYLSKIISKKFGIPYKTLLKRVRFTEYQWKLKRNLRIKNIKGAFECMDDVKGLKILLVDDIITTGATINECARILKKSGAKRVDIFCLSKGMFL</sequence>
<dbReference type="InterPro" id="IPR000836">
    <property type="entry name" value="PRTase_dom"/>
</dbReference>
<evidence type="ECO:0000259" key="2">
    <source>
        <dbReference type="Pfam" id="PF00156"/>
    </source>
</evidence>
<dbReference type="InterPro" id="IPR051910">
    <property type="entry name" value="ComF/GntX_DNA_util-trans"/>
</dbReference>
<dbReference type="PANTHER" id="PTHR47505">
    <property type="entry name" value="DNA UTILIZATION PROTEIN YHGH"/>
    <property type="match status" value="1"/>
</dbReference>
<keyword evidence="5" id="KW-1185">Reference proteome</keyword>
<feature type="domain" description="Phosphoribosyltransferase" evidence="2">
    <location>
        <begin position="129"/>
        <end position="215"/>
    </location>
</feature>
<comment type="caution">
    <text evidence="4">The sequence shown here is derived from an EMBL/GenBank/DDBJ whole genome shotgun (WGS) entry which is preliminary data.</text>
</comment>
<dbReference type="InterPro" id="IPR029057">
    <property type="entry name" value="PRTase-like"/>
</dbReference>
<dbReference type="Gene3D" id="3.40.50.2020">
    <property type="match status" value="1"/>
</dbReference>
<dbReference type="SUPFAM" id="SSF53271">
    <property type="entry name" value="PRTase-like"/>
    <property type="match status" value="1"/>
</dbReference>
<organism evidence="4 5">
    <name type="scientific">Deferribacter autotrophicus</name>
    <dbReference type="NCBI Taxonomy" id="500465"/>
    <lineage>
        <taxon>Bacteria</taxon>
        <taxon>Pseudomonadati</taxon>
        <taxon>Deferribacterota</taxon>
        <taxon>Deferribacteres</taxon>
        <taxon>Deferribacterales</taxon>
        <taxon>Deferribacteraceae</taxon>
        <taxon>Deferribacter</taxon>
    </lineage>
</organism>
<dbReference type="Proteomes" id="UP000322876">
    <property type="component" value="Unassembled WGS sequence"/>
</dbReference>
<dbReference type="CDD" id="cd06223">
    <property type="entry name" value="PRTases_typeI"/>
    <property type="match status" value="1"/>
</dbReference>
<gene>
    <name evidence="4" type="ORF">FHQ18_04950</name>
</gene>
<dbReference type="PANTHER" id="PTHR47505:SF1">
    <property type="entry name" value="DNA UTILIZATION PROTEIN YHGH"/>
    <property type="match status" value="1"/>
</dbReference>